<keyword evidence="1" id="KW-0812">Transmembrane</keyword>
<dbReference type="PANTHER" id="PTHR34821:SF2">
    <property type="entry name" value="INNER MEMBRANE PROTEIN YDCZ"/>
    <property type="match status" value="1"/>
</dbReference>
<feature type="transmembrane region" description="Helical" evidence="1">
    <location>
        <begin position="68"/>
        <end position="92"/>
    </location>
</feature>
<dbReference type="Pfam" id="PF04657">
    <property type="entry name" value="DMT_YdcZ"/>
    <property type="match status" value="1"/>
</dbReference>
<feature type="transmembrane region" description="Helical" evidence="1">
    <location>
        <begin position="104"/>
        <end position="123"/>
    </location>
</feature>
<name>A0A6J5IV67_9BURK</name>
<evidence type="ECO:0000313" key="3">
    <source>
        <dbReference type="EMBL" id="VWC55982.1"/>
    </source>
</evidence>
<evidence type="ECO:0000256" key="1">
    <source>
        <dbReference type="SAM" id="Phobius"/>
    </source>
</evidence>
<gene>
    <name evidence="3" type="ORF">BLA17378_01594</name>
    <name evidence="2" type="ORF">BLA3211_02761</name>
</gene>
<dbReference type="Proteomes" id="UP000494301">
    <property type="component" value="Unassembled WGS sequence"/>
</dbReference>
<keyword evidence="4" id="KW-1185">Reference proteome</keyword>
<dbReference type="GO" id="GO:0005886">
    <property type="term" value="C:plasma membrane"/>
    <property type="evidence" value="ECO:0007669"/>
    <property type="project" value="TreeGrafter"/>
</dbReference>
<accession>A0A6J5IV67</accession>
<dbReference type="AlphaFoldDB" id="A0A6J5IV67"/>
<reference evidence="2 5" key="1">
    <citation type="submission" date="2020-04" db="EMBL/GenBank/DDBJ databases">
        <authorList>
            <person name="Depoorter E."/>
        </authorList>
    </citation>
    <scope>NUCLEOTIDE SEQUENCE [LARGE SCALE GENOMIC DNA]</scope>
    <source>
        <strain evidence="2 5">BCC0217</strain>
        <strain evidence="3 4">R-17378</strain>
    </source>
</reference>
<evidence type="ECO:0000313" key="2">
    <source>
        <dbReference type="EMBL" id="CAB3964236.1"/>
    </source>
</evidence>
<dbReference type="EMBL" id="CABWIL020000008">
    <property type="protein sequence ID" value="CAB3964236.1"/>
    <property type="molecule type" value="Genomic_DNA"/>
</dbReference>
<dbReference type="EMBL" id="CABVQG010000004">
    <property type="protein sequence ID" value="VWC55982.1"/>
    <property type="molecule type" value="Genomic_DNA"/>
</dbReference>
<organism evidence="2 5">
    <name type="scientific">Burkholderia aenigmatica</name>
    <dbReference type="NCBI Taxonomy" id="2015348"/>
    <lineage>
        <taxon>Bacteria</taxon>
        <taxon>Pseudomonadati</taxon>
        <taxon>Pseudomonadota</taxon>
        <taxon>Betaproteobacteria</taxon>
        <taxon>Burkholderiales</taxon>
        <taxon>Burkholderiaceae</taxon>
        <taxon>Burkholderia</taxon>
        <taxon>Burkholderia cepacia complex</taxon>
    </lineage>
</organism>
<dbReference type="PANTHER" id="PTHR34821">
    <property type="entry name" value="INNER MEMBRANE PROTEIN YDCZ"/>
    <property type="match status" value="1"/>
</dbReference>
<keyword evidence="1" id="KW-1133">Transmembrane helix</keyword>
<feature type="transmembrane region" description="Helical" evidence="1">
    <location>
        <begin position="129"/>
        <end position="147"/>
    </location>
</feature>
<proteinExistence type="predicted"/>
<keyword evidence="1" id="KW-0472">Membrane</keyword>
<evidence type="ECO:0000313" key="4">
    <source>
        <dbReference type="Proteomes" id="UP000494120"/>
    </source>
</evidence>
<evidence type="ECO:0000313" key="5">
    <source>
        <dbReference type="Proteomes" id="UP000494301"/>
    </source>
</evidence>
<sequence>MKHPKNEFPFAILMDNNHFNILSRPTKMTTSVSFATLPLAAAAFVAGALVPLQGGSNAALGRALGHPLWASVASLTVSLLAVLPMLLATRANAPLVGDALQRPLWMWLGGLAGVIYITLALILTPRLGATTFIVCVVAGQTLASLLIDHYGLMGLAQRLATPGRIAGVALIFAGMIVVQWQTPAPRAPAAPGDAAVAQPEPQR</sequence>
<protein>
    <submittedName>
        <fullName evidence="2">Membrane protein</fullName>
    </submittedName>
</protein>
<dbReference type="Proteomes" id="UP000494120">
    <property type="component" value="Unassembled WGS sequence"/>
</dbReference>
<dbReference type="InterPro" id="IPR006750">
    <property type="entry name" value="YdcZ"/>
</dbReference>
<feature type="transmembrane region" description="Helical" evidence="1">
    <location>
        <begin position="159"/>
        <end position="180"/>
    </location>
</feature>